<evidence type="ECO:0000256" key="3">
    <source>
        <dbReference type="ARBA" id="ARBA00022448"/>
    </source>
</evidence>
<comment type="similarity">
    <text evidence="2">Belongs to the major facilitator superfamily.</text>
</comment>
<keyword evidence="4 7" id="KW-0812">Transmembrane</keyword>
<dbReference type="EMBL" id="JBHTMM010000155">
    <property type="protein sequence ID" value="MFD1313045.1"/>
    <property type="molecule type" value="Genomic_DNA"/>
</dbReference>
<feature type="transmembrane region" description="Helical" evidence="7">
    <location>
        <begin position="328"/>
        <end position="347"/>
    </location>
</feature>
<reference evidence="9" key="1">
    <citation type="journal article" date="2019" name="Int. J. Syst. Evol. Microbiol.">
        <title>The Global Catalogue of Microorganisms (GCM) 10K type strain sequencing project: providing services to taxonomists for standard genome sequencing and annotation.</title>
        <authorList>
            <consortium name="The Broad Institute Genomics Platform"/>
            <consortium name="The Broad Institute Genome Sequencing Center for Infectious Disease"/>
            <person name="Wu L."/>
            <person name="Ma J."/>
        </authorList>
    </citation>
    <scope>NUCLEOTIDE SEQUENCE [LARGE SCALE GENOMIC DNA]</scope>
    <source>
        <strain evidence="9">CGMCC 4.7020</strain>
    </source>
</reference>
<keyword evidence="9" id="KW-1185">Reference proteome</keyword>
<dbReference type="Proteomes" id="UP001597058">
    <property type="component" value="Unassembled WGS sequence"/>
</dbReference>
<evidence type="ECO:0000256" key="2">
    <source>
        <dbReference type="ARBA" id="ARBA00008335"/>
    </source>
</evidence>
<evidence type="ECO:0000256" key="7">
    <source>
        <dbReference type="SAM" id="Phobius"/>
    </source>
</evidence>
<feature type="transmembrane region" description="Helical" evidence="7">
    <location>
        <begin position="92"/>
        <end position="115"/>
    </location>
</feature>
<feature type="transmembrane region" description="Helical" evidence="7">
    <location>
        <begin position="288"/>
        <end position="307"/>
    </location>
</feature>
<accession>A0ABW3XWI3</accession>
<dbReference type="SUPFAM" id="SSF103473">
    <property type="entry name" value="MFS general substrate transporter"/>
    <property type="match status" value="1"/>
</dbReference>
<comment type="subcellular location">
    <subcellularLocation>
        <location evidence="1">Endomembrane system</location>
        <topology evidence="1">Multi-pass membrane protein</topology>
    </subcellularLocation>
</comment>
<dbReference type="PANTHER" id="PTHR23514">
    <property type="entry name" value="BYPASS OF STOP CODON PROTEIN 6"/>
    <property type="match status" value="1"/>
</dbReference>
<feature type="transmembrane region" description="Helical" evidence="7">
    <location>
        <begin position="263"/>
        <end position="282"/>
    </location>
</feature>
<evidence type="ECO:0000256" key="1">
    <source>
        <dbReference type="ARBA" id="ARBA00004127"/>
    </source>
</evidence>
<dbReference type="Gene3D" id="1.20.1250.20">
    <property type="entry name" value="MFS general substrate transporter like domains"/>
    <property type="match status" value="1"/>
</dbReference>
<comment type="caution">
    <text evidence="8">The sequence shown here is derived from an EMBL/GenBank/DDBJ whole genome shotgun (WGS) entry which is preliminary data.</text>
</comment>
<keyword evidence="3" id="KW-0813">Transport</keyword>
<evidence type="ECO:0000256" key="4">
    <source>
        <dbReference type="ARBA" id="ARBA00022692"/>
    </source>
</evidence>
<sequence>MTSVHLFLAHGVLALGMGLVPALVTTFRSDYALSSGQIANIQNLKDAGLITAMFAGPAVLRRIGVAATTLLALLVGLSGCAVLVIAQSLPGVMAGAFLHGAAFSFGCLATVSHLFRLPKRYHRISALYATFGVANFVAPFTVGLLVPDDGDYRAIYAIFAAALVVLVVMGTVLNGSVDTTAVVSTDRSGQPRLTLDRLRTWLPDITVYATLMAAETVVVCWVTTLGQYHYGLSLSEASVLLALLWVAHTSARLAGDLLTGHMSVPAVVLCGALLAVIGDVLLCAGSVTLVYVGVLVFAVGVAPLVPLHQGWTLSRTPVRQHGPLNASLGAGSATVTTAMVWLTGITVDIDTRVPFLVSAVCFTGLALWAVRHGIRRTKTS</sequence>
<organism evidence="8 9">
    <name type="scientific">Streptomyces kaempferi</name>
    <dbReference type="NCBI Taxonomy" id="333725"/>
    <lineage>
        <taxon>Bacteria</taxon>
        <taxon>Bacillati</taxon>
        <taxon>Actinomycetota</taxon>
        <taxon>Actinomycetes</taxon>
        <taxon>Kitasatosporales</taxon>
        <taxon>Streptomycetaceae</taxon>
        <taxon>Streptomyces</taxon>
    </lineage>
</organism>
<evidence type="ECO:0000313" key="9">
    <source>
        <dbReference type="Proteomes" id="UP001597058"/>
    </source>
</evidence>
<feature type="transmembrane region" description="Helical" evidence="7">
    <location>
        <begin position="353"/>
        <end position="370"/>
    </location>
</feature>
<proteinExistence type="inferred from homology"/>
<name>A0ABW3XWI3_9ACTN</name>
<dbReference type="Pfam" id="PF07690">
    <property type="entry name" value="MFS_1"/>
    <property type="match status" value="1"/>
</dbReference>
<dbReference type="InterPro" id="IPR011701">
    <property type="entry name" value="MFS"/>
</dbReference>
<feature type="transmembrane region" description="Helical" evidence="7">
    <location>
        <begin position="127"/>
        <end position="146"/>
    </location>
</feature>
<feature type="transmembrane region" description="Helical" evidence="7">
    <location>
        <begin position="230"/>
        <end position="251"/>
    </location>
</feature>
<evidence type="ECO:0000313" key="8">
    <source>
        <dbReference type="EMBL" id="MFD1313045.1"/>
    </source>
</evidence>
<keyword evidence="5 7" id="KW-1133">Transmembrane helix</keyword>
<feature type="transmembrane region" description="Helical" evidence="7">
    <location>
        <begin position="63"/>
        <end position="86"/>
    </location>
</feature>
<keyword evidence="6 7" id="KW-0472">Membrane</keyword>
<protein>
    <submittedName>
        <fullName evidence="8">MFS transporter</fullName>
    </submittedName>
</protein>
<evidence type="ECO:0000256" key="5">
    <source>
        <dbReference type="ARBA" id="ARBA00022989"/>
    </source>
</evidence>
<dbReference type="PANTHER" id="PTHR23514:SF3">
    <property type="entry name" value="BYPASS OF STOP CODON PROTEIN 6"/>
    <property type="match status" value="1"/>
</dbReference>
<dbReference type="InterPro" id="IPR036259">
    <property type="entry name" value="MFS_trans_sf"/>
</dbReference>
<evidence type="ECO:0000256" key="6">
    <source>
        <dbReference type="ARBA" id="ARBA00023136"/>
    </source>
</evidence>
<dbReference type="RefSeq" id="WP_381243321.1">
    <property type="nucleotide sequence ID" value="NZ_JBHSKH010000154.1"/>
</dbReference>
<feature type="transmembrane region" description="Helical" evidence="7">
    <location>
        <begin position="152"/>
        <end position="173"/>
    </location>
</feature>
<feature type="transmembrane region" description="Helical" evidence="7">
    <location>
        <begin position="6"/>
        <end position="27"/>
    </location>
</feature>
<dbReference type="InterPro" id="IPR051788">
    <property type="entry name" value="MFS_Transporter"/>
</dbReference>
<gene>
    <name evidence="8" type="ORF">ACFQ5X_45790</name>
</gene>